<dbReference type="Proteomes" id="UP000664466">
    <property type="component" value="Unassembled WGS sequence"/>
</dbReference>
<dbReference type="InterPro" id="IPR006054">
    <property type="entry name" value="DnaQ"/>
</dbReference>
<dbReference type="EMBL" id="CP072750">
    <property type="protein sequence ID" value="QTX13063.1"/>
    <property type="molecule type" value="Genomic_DNA"/>
</dbReference>
<dbReference type="RefSeq" id="WP_207249159.1">
    <property type="nucleotide sequence ID" value="NZ_CP072750.1"/>
</dbReference>
<dbReference type="CDD" id="cd06127">
    <property type="entry name" value="DEDDh"/>
    <property type="match status" value="1"/>
</dbReference>
<dbReference type="GO" id="GO:0045004">
    <property type="term" value="P:DNA replication proofreading"/>
    <property type="evidence" value="ECO:0007669"/>
    <property type="project" value="TreeGrafter"/>
</dbReference>
<evidence type="ECO:0000259" key="7">
    <source>
        <dbReference type="SMART" id="SM00479"/>
    </source>
</evidence>
<dbReference type="InterPro" id="IPR036397">
    <property type="entry name" value="RNaseH_sf"/>
</dbReference>
<geneLocation type="plasmid" evidence="9">
    <name>pTfr153</name>
</geneLocation>
<accession>A0A8B0SLC0</accession>
<dbReference type="InterPro" id="IPR012337">
    <property type="entry name" value="RNaseH-like_sf"/>
</dbReference>
<dbReference type="NCBIfam" id="TIGR00573">
    <property type="entry name" value="dnaq"/>
    <property type="match status" value="1"/>
</dbReference>
<dbReference type="GO" id="GO:0008408">
    <property type="term" value="F:3'-5' exonuclease activity"/>
    <property type="evidence" value="ECO:0007669"/>
    <property type="project" value="TreeGrafter"/>
</dbReference>
<sequence>MTTYAILDFETTGMSPDHGACPTEIAIVLVKDGQITDRYQSLMNGNTWIPPFIESLTGITNAMIRKAPPMNKVMGEAIEFASDHPLVAHNASFDRKFWDEALTQQSKQRQQDFLCSMLLSRRVFPEAPNHQLGTLVRFLQLPMSGQFHRALSDAQATAHLFIRMQQAIQTKLNLQELTCQKLLVVQKQKIGAF</sequence>
<evidence type="ECO:0000256" key="5">
    <source>
        <dbReference type="ARBA" id="ARBA00026073"/>
    </source>
</evidence>
<dbReference type="GO" id="GO:0003887">
    <property type="term" value="F:DNA-directed DNA polymerase activity"/>
    <property type="evidence" value="ECO:0007669"/>
    <property type="project" value="UniProtKB-EC"/>
</dbReference>
<protein>
    <recommendedName>
        <fullName evidence="1">DNA-directed DNA polymerase</fullName>
        <ecNumber evidence="1">2.7.7.7</ecNumber>
    </recommendedName>
</protein>
<keyword evidence="3 9" id="KW-0269">Exonuclease</keyword>
<gene>
    <name evidence="8" type="ORF">J1836_01030</name>
    <name evidence="9" type="ORF">J1836_020390</name>
</gene>
<keyword evidence="9" id="KW-0614">Plasmid</keyword>
<reference evidence="8 10" key="1">
    <citation type="submission" date="2021-03" db="EMBL/GenBank/DDBJ databases">
        <title>Draft genome and methylome analysis of Thiotrix fructosivoruns ATCC 49748.</title>
        <authorList>
            <person name="Fomenkov A."/>
            <person name="Grabovich M.Y."/>
            <person name="Roberts R.J."/>
        </authorList>
    </citation>
    <scope>NUCLEOTIDE SEQUENCE [LARGE SCALE GENOMIC DNA]</scope>
    <source>
        <strain evidence="8 10">ATCC 49748</strain>
        <plasmid evidence="8">pTfr153</plasmid>
    </source>
</reference>
<dbReference type="Gene3D" id="3.30.420.10">
    <property type="entry name" value="Ribonuclease H-like superfamily/Ribonuclease H"/>
    <property type="match status" value="1"/>
</dbReference>
<dbReference type="PANTHER" id="PTHR30231">
    <property type="entry name" value="DNA POLYMERASE III SUBUNIT EPSILON"/>
    <property type="match status" value="1"/>
</dbReference>
<evidence type="ECO:0000313" key="9">
    <source>
        <dbReference type="EMBL" id="QTX13063.1"/>
    </source>
</evidence>
<keyword evidence="10" id="KW-1185">Reference proteome</keyword>
<reference evidence="9" key="2">
    <citation type="submission" date="2021-04" db="EMBL/GenBank/DDBJ databases">
        <title>Complete Genome and methylome analysis of Thiothrix fructosivorans ATCC 49748.</title>
        <authorList>
            <person name="Fomenkov A."/>
            <person name="Sun L."/>
            <person name="Vincze T."/>
            <person name="Grabovich M.Y."/>
            <person name="Roberts R.J."/>
        </authorList>
    </citation>
    <scope>NUCLEOTIDE SEQUENCE</scope>
    <source>
        <strain evidence="9">ATCC 49748</strain>
        <plasmid evidence="9">pTfr153</plasmid>
    </source>
</reference>
<evidence type="ECO:0000313" key="8">
    <source>
        <dbReference type="EMBL" id="MBO0611516.1"/>
    </source>
</evidence>
<comment type="catalytic activity">
    <reaction evidence="6">
        <text>DNA(n) + a 2'-deoxyribonucleoside 5'-triphosphate = DNA(n+1) + diphosphate</text>
        <dbReference type="Rhea" id="RHEA:22508"/>
        <dbReference type="Rhea" id="RHEA-COMP:17339"/>
        <dbReference type="Rhea" id="RHEA-COMP:17340"/>
        <dbReference type="ChEBI" id="CHEBI:33019"/>
        <dbReference type="ChEBI" id="CHEBI:61560"/>
        <dbReference type="ChEBI" id="CHEBI:173112"/>
        <dbReference type="EC" id="2.7.7.7"/>
    </reaction>
</comment>
<evidence type="ECO:0000256" key="3">
    <source>
        <dbReference type="ARBA" id="ARBA00022839"/>
    </source>
</evidence>
<organism evidence="9">
    <name type="scientific">Thiothrix fructosivorans</name>
    <dbReference type="NCBI Taxonomy" id="111770"/>
    <lineage>
        <taxon>Bacteria</taxon>
        <taxon>Pseudomonadati</taxon>
        <taxon>Pseudomonadota</taxon>
        <taxon>Gammaproteobacteria</taxon>
        <taxon>Thiotrichales</taxon>
        <taxon>Thiotrichaceae</taxon>
        <taxon>Thiothrix</taxon>
    </lineage>
</organism>
<dbReference type="GO" id="GO:0005829">
    <property type="term" value="C:cytosol"/>
    <property type="evidence" value="ECO:0007669"/>
    <property type="project" value="TreeGrafter"/>
</dbReference>
<evidence type="ECO:0000256" key="2">
    <source>
        <dbReference type="ARBA" id="ARBA00022722"/>
    </source>
</evidence>
<dbReference type="AlphaFoldDB" id="A0A8B0SLC0"/>
<keyword evidence="3 9" id="KW-0378">Hydrolase</keyword>
<comment type="function">
    <text evidence="4">DNA polymerase III is a complex, multichain enzyme responsible for most of the replicative synthesis in bacteria. The epsilon subunit contain the editing function and is a proofreading 3'-5' exonuclease.</text>
</comment>
<name>A0A8B0SLC0_9GAMM</name>
<dbReference type="PANTHER" id="PTHR30231:SF37">
    <property type="entry name" value="EXODEOXYRIBONUCLEASE 10"/>
    <property type="match status" value="1"/>
</dbReference>
<dbReference type="SUPFAM" id="SSF53098">
    <property type="entry name" value="Ribonuclease H-like"/>
    <property type="match status" value="1"/>
</dbReference>
<comment type="subunit">
    <text evidence="5">DNA polymerase III contains a core (composed of alpha, epsilon and theta chains) that associates with a tau subunit. This core dimerizes to form the POLIII' complex. PolIII' associates with the gamma complex (composed of gamma, delta, delta', psi and chi chains) and with the beta chain to form the complete DNA polymerase III complex.</text>
</comment>
<dbReference type="FunFam" id="3.30.420.10:FF:000045">
    <property type="entry name" value="3'-5' exonuclease DinG"/>
    <property type="match status" value="1"/>
</dbReference>
<dbReference type="EMBL" id="JAFMPM010000004">
    <property type="protein sequence ID" value="MBO0611516.1"/>
    <property type="molecule type" value="Genomic_DNA"/>
</dbReference>
<dbReference type="Pfam" id="PF00929">
    <property type="entry name" value="RNase_T"/>
    <property type="match status" value="1"/>
</dbReference>
<dbReference type="GO" id="GO:0003677">
    <property type="term" value="F:DNA binding"/>
    <property type="evidence" value="ECO:0007669"/>
    <property type="project" value="InterPro"/>
</dbReference>
<proteinExistence type="predicted"/>
<keyword evidence="2" id="KW-0540">Nuclease</keyword>
<evidence type="ECO:0000256" key="4">
    <source>
        <dbReference type="ARBA" id="ARBA00025483"/>
    </source>
</evidence>
<dbReference type="SMART" id="SM00479">
    <property type="entry name" value="EXOIII"/>
    <property type="match status" value="1"/>
</dbReference>
<feature type="domain" description="Exonuclease" evidence="7">
    <location>
        <begin position="3"/>
        <end position="170"/>
    </location>
</feature>
<dbReference type="InterPro" id="IPR013520">
    <property type="entry name" value="Ribonucl_H"/>
</dbReference>
<evidence type="ECO:0000313" key="10">
    <source>
        <dbReference type="Proteomes" id="UP000664466"/>
    </source>
</evidence>
<evidence type="ECO:0000256" key="1">
    <source>
        <dbReference type="ARBA" id="ARBA00012417"/>
    </source>
</evidence>
<evidence type="ECO:0000256" key="6">
    <source>
        <dbReference type="ARBA" id="ARBA00049244"/>
    </source>
</evidence>
<dbReference type="EC" id="2.7.7.7" evidence="1"/>